<dbReference type="InterPro" id="IPR004211">
    <property type="entry name" value="Endonuclease_7"/>
</dbReference>
<dbReference type="Gene3D" id="3.40.1800.10">
    <property type="entry name" value="His-Me finger endonucleases"/>
    <property type="match status" value="1"/>
</dbReference>
<reference evidence="1 2" key="1">
    <citation type="submission" date="2015-07" db="EMBL/GenBank/DDBJ databases">
        <title>A draft genome sequence of Mycobacterium wolinskyi.</title>
        <authorList>
            <person name="de Man T.J."/>
            <person name="Perry K.A."/>
            <person name="Coulliette A.D."/>
            <person name="Jensen B."/>
            <person name="Toney N.C."/>
            <person name="Limbago B.M."/>
            <person name="Noble-Wang J."/>
        </authorList>
    </citation>
    <scope>NUCLEOTIDE SEQUENCE [LARGE SCALE GENOMIC DNA]</scope>
    <source>
        <strain evidence="1 2">CDC_01</strain>
    </source>
</reference>
<protein>
    <recommendedName>
        <fullName evidence="3">Recombination endonuclease VII</fullName>
    </recommendedName>
</protein>
<proteinExistence type="predicted"/>
<dbReference type="EMBL" id="LGTW01000038">
    <property type="protein sequence ID" value="KWX19692.1"/>
    <property type="molecule type" value="Genomic_DNA"/>
</dbReference>
<name>A0A132PCI4_9MYCO</name>
<dbReference type="InterPro" id="IPR044925">
    <property type="entry name" value="His-Me_finger_sf"/>
</dbReference>
<dbReference type="SUPFAM" id="SSF54060">
    <property type="entry name" value="His-Me finger endonucleases"/>
    <property type="match status" value="1"/>
</dbReference>
<evidence type="ECO:0000313" key="2">
    <source>
        <dbReference type="Proteomes" id="UP000070612"/>
    </source>
</evidence>
<evidence type="ECO:0008006" key="3">
    <source>
        <dbReference type="Google" id="ProtNLM"/>
    </source>
</evidence>
<dbReference type="PATRIC" id="fig|59750.3.peg.5260"/>
<keyword evidence="2" id="KW-1185">Reference proteome</keyword>
<dbReference type="InterPro" id="IPR038563">
    <property type="entry name" value="Endonuclease_7_sf"/>
</dbReference>
<organism evidence="1 2">
    <name type="scientific">Mycolicibacterium wolinskyi</name>
    <dbReference type="NCBI Taxonomy" id="59750"/>
    <lineage>
        <taxon>Bacteria</taxon>
        <taxon>Bacillati</taxon>
        <taxon>Actinomycetota</taxon>
        <taxon>Actinomycetes</taxon>
        <taxon>Mycobacteriales</taxon>
        <taxon>Mycobacteriaceae</taxon>
        <taxon>Mycolicibacterium</taxon>
    </lineage>
</organism>
<dbReference type="AlphaFoldDB" id="A0A132PCI4"/>
<dbReference type="Pfam" id="PF02945">
    <property type="entry name" value="Endonuclease_7"/>
    <property type="match status" value="1"/>
</dbReference>
<sequence>MDLKRVGGRPRADGKPLAKVPLAVDHDHVTGAVRGLLCPSCNAGLGAFGDDPVRLAAAITYLRADLSPEAA</sequence>
<gene>
    <name evidence="1" type="ORF">AFM11_34575</name>
</gene>
<accession>A0A132PCI4</accession>
<dbReference type="Proteomes" id="UP000070612">
    <property type="component" value="Unassembled WGS sequence"/>
</dbReference>
<comment type="caution">
    <text evidence="1">The sequence shown here is derived from an EMBL/GenBank/DDBJ whole genome shotgun (WGS) entry which is preliminary data.</text>
</comment>
<evidence type="ECO:0000313" key="1">
    <source>
        <dbReference type="EMBL" id="KWX19692.1"/>
    </source>
</evidence>